<proteinExistence type="predicted"/>
<feature type="compositionally biased region" description="Basic and acidic residues" evidence="1">
    <location>
        <begin position="105"/>
        <end position="117"/>
    </location>
</feature>
<comment type="caution">
    <text evidence="2">The sequence shown here is derived from an EMBL/GenBank/DDBJ whole genome shotgun (WGS) entry which is preliminary data.</text>
</comment>
<keyword evidence="3" id="KW-1185">Reference proteome</keyword>
<evidence type="ECO:0000256" key="1">
    <source>
        <dbReference type="SAM" id="MobiDB-lite"/>
    </source>
</evidence>
<evidence type="ECO:0000313" key="2">
    <source>
        <dbReference type="EMBL" id="GGF79535.1"/>
    </source>
</evidence>
<reference evidence="2" key="2">
    <citation type="submission" date="2020-09" db="EMBL/GenBank/DDBJ databases">
        <authorList>
            <person name="Sun Q."/>
            <person name="Sedlacek I."/>
        </authorList>
    </citation>
    <scope>NUCLEOTIDE SEQUENCE</scope>
    <source>
        <strain evidence="2">CCM 7897</strain>
    </source>
</reference>
<organism evidence="2 3">
    <name type="scientific">Azorhizobium oxalatiphilum</name>
    <dbReference type="NCBI Taxonomy" id="980631"/>
    <lineage>
        <taxon>Bacteria</taxon>
        <taxon>Pseudomonadati</taxon>
        <taxon>Pseudomonadota</taxon>
        <taxon>Alphaproteobacteria</taxon>
        <taxon>Hyphomicrobiales</taxon>
        <taxon>Xanthobacteraceae</taxon>
        <taxon>Azorhizobium</taxon>
    </lineage>
</organism>
<name>A0A917FFH3_9HYPH</name>
<evidence type="ECO:0000313" key="3">
    <source>
        <dbReference type="Proteomes" id="UP000606044"/>
    </source>
</evidence>
<dbReference type="AlphaFoldDB" id="A0A917FFH3"/>
<dbReference type="EMBL" id="BMCT01000008">
    <property type="protein sequence ID" value="GGF79535.1"/>
    <property type="molecule type" value="Genomic_DNA"/>
</dbReference>
<gene>
    <name evidence="2" type="ORF">GCM10007301_44490</name>
</gene>
<reference evidence="2" key="1">
    <citation type="journal article" date="2014" name="Int. J. Syst. Evol. Microbiol.">
        <title>Complete genome sequence of Corynebacterium casei LMG S-19264T (=DSM 44701T), isolated from a smear-ripened cheese.</title>
        <authorList>
            <consortium name="US DOE Joint Genome Institute (JGI-PGF)"/>
            <person name="Walter F."/>
            <person name="Albersmeier A."/>
            <person name="Kalinowski J."/>
            <person name="Ruckert C."/>
        </authorList>
    </citation>
    <scope>NUCLEOTIDE SEQUENCE</scope>
    <source>
        <strain evidence="2">CCM 7897</strain>
    </source>
</reference>
<dbReference type="Proteomes" id="UP000606044">
    <property type="component" value="Unassembled WGS sequence"/>
</dbReference>
<protein>
    <submittedName>
        <fullName evidence="2">Uncharacterized protein</fullName>
    </submittedName>
</protein>
<sequence length="129" mass="13875">MELGAEIVAGEGPVQIDGEMQMGVAVAAVRIGGQRAHEPAFLLGHQPADLGLGTDARTVILLPAGMEEESRGQDERRRHKHRDSGQCPPGKDPRPACVARLQPRTQHEPSRIPKDGILEGQTKVPPVSR</sequence>
<feature type="region of interest" description="Disordered" evidence="1">
    <location>
        <begin position="63"/>
        <end position="129"/>
    </location>
</feature>
<accession>A0A917FFH3</accession>